<dbReference type="VEuPathDB" id="FungiDB:G647_02353"/>
<dbReference type="PANTHER" id="PTHR43004:SF8">
    <property type="entry name" value="FAD-BINDING DOMAIN-CONTAINING PROTEIN-RELATED"/>
    <property type="match status" value="1"/>
</dbReference>
<dbReference type="SUPFAM" id="SSF51905">
    <property type="entry name" value="FAD/NAD(P)-binding domain"/>
    <property type="match status" value="1"/>
</dbReference>
<name>A0A1C1CF25_9EURO</name>
<protein>
    <submittedName>
        <fullName evidence="5">2,4-dichlorophenol 6-monooxygenase</fullName>
    </submittedName>
</protein>
<dbReference type="InterPro" id="IPR036188">
    <property type="entry name" value="FAD/NAD-bd_sf"/>
</dbReference>
<feature type="domain" description="FAD-binding" evidence="4">
    <location>
        <begin position="23"/>
        <end position="394"/>
    </location>
</feature>
<dbReference type="STRING" id="86049.A0A1C1CF25"/>
<evidence type="ECO:0000313" key="5">
    <source>
        <dbReference type="EMBL" id="OCT47066.1"/>
    </source>
</evidence>
<evidence type="ECO:0000256" key="2">
    <source>
        <dbReference type="ARBA" id="ARBA00022827"/>
    </source>
</evidence>
<evidence type="ECO:0000313" key="6">
    <source>
        <dbReference type="Proteomes" id="UP000094526"/>
    </source>
</evidence>
<comment type="caution">
    <text evidence="5">The sequence shown here is derived from an EMBL/GenBank/DDBJ whole genome shotgun (WGS) entry which is preliminary data.</text>
</comment>
<proteinExistence type="predicted"/>
<dbReference type="eggNOG" id="KOG3855">
    <property type="taxonomic scope" value="Eukaryota"/>
</dbReference>
<keyword evidence="2" id="KW-0274">FAD</keyword>
<dbReference type="Gene3D" id="3.40.30.120">
    <property type="match status" value="1"/>
</dbReference>
<gene>
    <name evidence="5" type="primary">tfdB</name>
    <name evidence="5" type="ORF">CLCR_02309</name>
</gene>
<organism evidence="5 6">
    <name type="scientific">Cladophialophora carrionii</name>
    <dbReference type="NCBI Taxonomy" id="86049"/>
    <lineage>
        <taxon>Eukaryota</taxon>
        <taxon>Fungi</taxon>
        <taxon>Dikarya</taxon>
        <taxon>Ascomycota</taxon>
        <taxon>Pezizomycotina</taxon>
        <taxon>Eurotiomycetes</taxon>
        <taxon>Chaetothyriomycetidae</taxon>
        <taxon>Chaetothyriales</taxon>
        <taxon>Herpotrichiellaceae</taxon>
        <taxon>Cladophialophora</taxon>
    </lineage>
</organism>
<keyword evidence="1" id="KW-0285">Flavoprotein</keyword>
<evidence type="ECO:0000256" key="1">
    <source>
        <dbReference type="ARBA" id="ARBA00022630"/>
    </source>
</evidence>
<dbReference type="GO" id="GO:0071949">
    <property type="term" value="F:FAD binding"/>
    <property type="evidence" value="ECO:0007669"/>
    <property type="project" value="InterPro"/>
</dbReference>
<keyword evidence="3" id="KW-0560">Oxidoreductase</keyword>
<keyword evidence="6" id="KW-1185">Reference proteome</keyword>
<accession>A0A1C1CF25</accession>
<dbReference type="Proteomes" id="UP000094526">
    <property type="component" value="Unassembled WGS sequence"/>
</dbReference>
<dbReference type="PANTHER" id="PTHR43004">
    <property type="entry name" value="TRK SYSTEM POTASSIUM UPTAKE PROTEIN"/>
    <property type="match status" value="1"/>
</dbReference>
<dbReference type="PRINTS" id="PR00420">
    <property type="entry name" value="RNGMNOXGNASE"/>
</dbReference>
<reference evidence="6" key="1">
    <citation type="submission" date="2015-07" db="EMBL/GenBank/DDBJ databases">
        <authorList>
            <person name="Teixeira M.M."/>
            <person name="Souza R.C."/>
            <person name="Almeida L.G."/>
            <person name="Vicente V.A."/>
            <person name="de Hoog S."/>
            <person name="Bocca A.L."/>
            <person name="de Almeida S.R."/>
            <person name="Vasconcelos A.T."/>
            <person name="Felipe M.S."/>
        </authorList>
    </citation>
    <scope>NUCLEOTIDE SEQUENCE [LARGE SCALE GENOMIC DNA]</scope>
    <source>
        <strain evidence="6">KSF</strain>
    </source>
</reference>
<dbReference type="InterPro" id="IPR050641">
    <property type="entry name" value="RIFMO-like"/>
</dbReference>
<dbReference type="InterPro" id="IPR002938">
    <property type="entry name" value="FAD-bd"/>
</dbReference>
<dbReference type="VEuPathDB" id="FungiDB:CLCR_02309"/>
<evidence type="ECO:0000256" key="3">
    <source>
        <dbReference type="ARBA" id="ARBA00023002"/>
    </source>
</evidence>
<dbReference type="AlphaFoldDB" id="A0A1C1CF25"/>
<dbReference type="OrthoDB" id="2690153at2759"/>
<dbReference type="Pfam" id="PF21274">
    <property type="entry name" value="Rng_hyd_C"/>
    <property type="match status" value="1"/>
</dbReference>
<evidence type="ECO:0000259" key="4">
    <source>
        <dbReference type="Pfam" id="PF01494"/>
    </source>
</evidence>
<keyword evidence="5" id="KW-0503">Monooxygenase</keyword>
<dbReference type="GO" id="GO:0016709">
    <property type="term" value="F:oxidoreductase activity, acting on paired donors, with incorporation or reduction of molecular oxygen, NAD(P)H as one donor, and incorporation of one atom of oxygen"/>
    <property type="evidence" value="ECO:0007669"/>
    <property type="project" value="UniProtKB-ARBA"/>
</dbReference>
<dbReference type="Gene3D" id="3.30.9.10">
    <property type="entry name" value="D-Amino Acid Oxidase, subunit A, domain 2"/>
    <property type="match status" value="1"/>
</dbReference>
<dbReference type="Gene3D" id="3.50.50.60">
    <property type="entry name" value="FAD/NAD(P)-binding domain"/>
    <property type="match status" value="1"/>
</dbReference>
<dbReference type="Pfam" id="PF01494">
    <property type="entry name" value="FAD_binding_3"/>
    <property type="match status" value="1"/>
</dbReference>
<sequence>MSADTTDIPFTSPDGDSQCRVIDTDALVVGTGPAGASLACFLGSQGIQGIVIGNASTTADTPRAHITNMAAMVAMECLRDIDLERDCNQVASHNESMQHVRWAYSFAGEEFGRMYSWGNDPEQKGDYEKASPCVPADLPQTLLEPILVRYATLHGFKCRFDTEYVSSTEDKDSGRILVSLKDKLNGVGFQVRCRYLFGADGARSRVAKQIDLPLIQKPDKGIAYNVLVRVDMAHLMDARMGNLHWIMQPDKEHPDWAWICVVRMVKPWYEWIFVVFPDRKAAWVDHKPTNEQWLARIKEFIGDDSIPAEIIGVSKWRINDTVAEQYSKGNVFCLGDAVHRHPPMNGLGSNTCIQDAFNLGWKVAYVLKGLAGPELLESYSAERQPVGKGVVARANQGFSDYGPLWDNLGILEDDVEKRRQIWHELSEHSPVGRKRRQTFQKTLHATKSEIQGLGIEMNQRYTAAQAAVYRDDEESRSPPDFTRDAIRYYEPSTYPGCRVPHVWLTTLVPGKKISTIDLSGKGRFTLFTGIGGREAWQSAAARVKQELKTPIEVFSIGHRQDHEDIYMDWARLREVDEDGVVLVRPDRFVAWRSQSVPEDCDDKLVKVMRRILCL</sequence>
<dbReference type="EMBL" id="LGRB01000014">
    <property type="protein sequence ID" value="OCT47066.1"/>
    <property type="molecule type" value="Genomic_DNA"/>
</dbReference>